<name>A0A2C4QVQ5_9BACI</name>
<comment type="caution">
    <text evidence="1">The sequence shown here is derived from an EMBL/GenBank/DDBJ whole genome shotgun (WGS) entry which is preliminary data.</text>
</comment>
<sequence>MKMYLRLLLEELLYEYEKQYPPIYFLFQKVNEQYVFTDMNESLLQTIHQQREDFVGQTLDAAPNLGDEATRQKLKAIYSLAWSGKKVIFYYFPVSNVDIFVITYLEPQYENQQIVQVIGRGASFHKNEIQGTLEQLQQFVVF</sequence>
<reference evidence="1 2" key="1">
    <citation type="submission" date="2017-09" db="EMBL/GenBank/DDBJ databases">
        <title>Large-scale bioinformatics analysis of Bacillus genomes uncovers conserved roles of natural products in bacterial physiology.</title>
        <authorList>
            <consortium name="Agbiome Team Llc"/>
            <person name="Bleich R.M."/>
            <person name="Grubbs K.J."/>
            <person name="Santa Maria K.C."/>
            <person name="Allen S.E."/>
            <person name="Farag S."/>
            <person name="Shank E.A."/>
            <person name="Bowers A."/>
        </authorList>
    </citation>
    <scope>NUCLEOTIDE SEQUENCE [LARGE SCALE GENOMIC DNA]</scope>
    <source>
        <strain evidence="1 2">AFS044250</strain>
    </source>
</reference>
<evidence type="ECO:0000313" key="2">
    <source>
        <dbReference type="Proteomes" id="UP000225997"/>
    </source>
</evidence>
<dbReference type="EMBL" id="NUSQ01000003">
    <property type="protein sequence ID" value="PHD75004.1"/>
    <property type="molecule type" value="Genomic_DNA"/>
</dbReference>
<gene>
    <name evidence="1" type="ORF">COF40_00485</name>
</gene>
<accession>A0A2C4QVQ5</accession>
<protein>
    <submittedName>
        <fullName evidence="1">Uncharacterized protein</fullName>
    </submittedName>
</protein>
<dbReference type="AlphaFoldDB" id="A0A2C4QVQ5"/>
<proteinExistence type="predicted"/>
<evidence type="ECO:0000313" key="1">
    <source>
        <dbReference type="EMBL" id="PHD75004.1"/>
    </source>
</evidence>
<organism evidence="1 2">
    <name type="scientific">Bacillus toyonensis</name>
    <dbReference type="NCBI Taxonomy" id="155322"/>
    <lineage>
        <taxon>Bacteria</taxon>
        <taxon>Bacillati</taxon>
        <taxon>Bacillota</taxon>
        <taxon>Bacilli</taxon>
        <taxon>Bacillales</taxon>
        <taxon>Bacillaceae</taxon>
        <taxon>Bacillus</taxon>
        <taxon>Bacillus cereus group</taxon>
    </lineage>
</organism>
<dbReference type="Proteomes" id="UP000225997">
    <property type="component" value="Unassembled WGS sequence"/>
</dbReference>